<feature type="coiled-coil region" evidence="2">
    <location>
        <begin position="83"/>
        <end position="155"/>
    </location>
</feature>
<evidence type="ECO:0000313" key="5">
    <source>
        <dbReference type="EMBL" id="HAR56913.1"/>
    </source>
</evidence>
<evidence type="ECO:0000313" key="6">
    <source>
        <dbReference type="Proteomes" id="UP000262878"/>
    </source>
</evidence>
<dbReference type="SUPFAM" id="SSF111369">
    <property type="entry name" value="HlyD-like secretion proteins"/>
    <property type="match status" value="1"/>
</dbReference>
<feature type="signal peptide" evidence="3">
    <location>
        <begin position="1"/>
        <end position="20"/>
    </location>
</feature>
<proteinExistence type="inferred from homology"/>
<dbReference type="Gene3D" id="2.40.420.20">
    <property type="match status" value="1"/>
</dbReference>
<dbReference type="PANTHER" id="PTHR30469">
    <property type="entry name" value="MULTIDRUG RESISTANCE PROTEIN MDTA"/>
    <property type="match status" value="1"/>
</dbReference>
<feature type="domain" description="Multidrug resistance protein MdtA-like barrel-sandwich hybrid" evidence="4">
    <location>
        <begin position="56"/>
        <end position="189"/>
    </location>
</feature>
<reference evidence="5 6" key="1">
    <citation type="journal article" date="2018" name="Nat. Biotechnol.">
        <title>A standardized bacterial taxonomy based on genome phylogeny substantially revises the tree of life.</title>
        <authorList>
            <person name="Parks D.H."/>
            <person name="Chuvochina M."/>
            <person name="Waite D.W."/>
            <person name="Rinke C."/>
            <person name="Skarshewski A."/>
            <person name="Chaumeil P.A."/>
            <person name="Hugenholtz P."/>
        </authorList>
    </citation>
    <scope>NUCLEOTIDE SEQUENCE [LARGE SCALE GENOMIC DNA]</scope>
    <source>
        <strain evidence="5">UBA9360</strain>
    </source>
</reference>
<comment type="similarity">
    <text evidence="1">Belongs to the membrane fusion protein (MFP) (TC 8.A.1) family.</text>
</comment>
<evidence type="ECO:0000256" key="1">
    <source>
        <dbReference type="ARBA" id="ARBA00009477"/>
    </source>
</evidence>
<dbReference type="Proteomes" id="UP000262878">
    <property type="component" value="Unassembled WGS sequence"/>
</dbReference>
<evidence type="ECO:0000256" key="2">
    <source>
        <dbReference type="SAM" id="Coils"/>
    </source>
</evidence>
<gene>
    <name evidence="5" type="ORF">DCR58_09050</name>
</gene>
<sequence length="357" mass="39854">MKPYTLLFASLVAMPSLTVAQDTQVTVDKAHFRAPMKEVRVPSVVNTIEQSQLSFAVEGLLKAHNVDVGAKVVQGETIAELDKQQSEAQLTELSAQVRASQATLDNQQQQFDELNALTASQSVAKSELRRARAALNMARAELESRKAALQRAQVELDFHSLKAPFDGVVSARYIDLGEWVTPGSSAFELTRLDKLYIDAFLPFRYLPYVDKTTDVTVVRKDLFGDIQQYDASISDIVPTTTNSERAFRVRISEFTADRLYVGMPVDVQFEVKLSEPSTVINKDALIRYSDGRTSIWLVESEGNQTLAKQQFVNVTYRFGDFIAIEERLPETTQIIVRGNESLNDGDKVTIVSGDQYD</sequence>
<evidence type="ECO:0000259" key="4">
    <source>
        <dbReference type="Pfam" id="PF25917"/>
    </source>
</evidence>
<dbReference type="Gene3D" id="2.40.30.170">
    <property type="match status" value="1"/>
</dbReference>
<feature type="chain" id="PRO_5016955553" description="Multidrug resistance protein MdtA-like barrel-sandwich hybrid domain-containing protein" evidence="3">
    <location>
        <begin position="21"/>
        <end position="357"/>
    </location>
</feature>
<dbReference type="InterPro" id="IPR058625">
    <property type="entry name" value="MdtA-like_BSH"/>
</dbReference>
<dbReference type="AlphaFoldDB" id="A0A348WQV1"/>
<dbReference type="NCBIfam" id="TIGR01730">
    <property type="entry name" value="RND_mfp"/>
    <property type="match status" value="1"/>
</dbReference>
<dbReference type="EMBL" id="DMUP01000220">
    <property type="protein sequence ID" value="HAR56913.1"/>
    <property type="molecule type" value="Genomic_DNA"/>
</dbReference>
<evidence type="ECO:0000256" key="3">
    <source>
        <dbReference type="SAM" id="SignalP"/>
    </source>
</evidence>
<dbReference type="Pfam" id="PF25917">
    <property type="entry name" value="BSH_RND"/>
    <property type="match status" value="1"/>
</dbReference>
<organism evidence="5 6">
    <name type="scientific">Idiomarina baltica</name>
    <dbReference type="NCBI Taxonomy" id="190892"/>
    <lineage>
        <taxon>Bacteria</taxon>
        <taxon>Pseudomonadati</taxon>
        <taxon>Pseudomonadota</taxon>
        <taxon>Gammaproteobacteria</taxon>
        <taxon>Alteromonadales</taxon>
        <taxon>Idiomarinaceae</taxon>
        <taxon>Idiomarina</taxon>
    </lineage>
</organism>
<protein>
    <recommendedName>
        <fullName evidence="4">Multidrug resistance protein MdtA-like barrel-sandwich hybrid domain-containing protein</fullName>
    </recommendedName>
</protein>
<accession>A0A348WQV1</accession>
<dbReference type="RefSeq" id="WP_272977599.1">
    <property type="nucleotide sequence ID" value="NZ_DBGH01000038.1"/>
</dbReference>
<dbReference type="STRING" id="314276.OS145_06157"/>
<dbReference type="Gene3D" id="2.40.50.100">
    <property type="match status" value="1"/>
</dbReference>
<dbReference type="InterPro" id="IPR006143">
    <property type="entry name" value="RND_pump_MFP"/>
</dbReference>
<dbReference type="GO" id="GO:1990281">
    <property type="term" value="C:efflux pump complex"/>
    <property type="evidence" value="ECO:0007669"/>
    <property type="project" value="TreeGrafter"/>
</dbReference>
<name>A0A348WQV1_9GAMM</name>
<dbReference type="Gene3D" id="1.10.287.470">
    <property type="entry name" value="Helix hairpin bin"/>
    <property type="match status" value="1"/>
</dbReference>
<keyword evidence="2" id="KW-0175">Coiled coil</keyword>
<dbReference type="GO" id="GO:0015562">
    <property type="term" value="F:efflux transmembrane transporter activity"/>
    <property type="evidence" value="ECO:0007669"/>
    <property type="project" value="TreeGrafter"/>
</dbReference>
<comment type="caution">
    <text evidence="5">The sequence shown here is derived from an EMBL/GenBank/DDBJ whole genome shotgun (WGS) entry which is preliminary data.</text>
</comment>
<keyword evidence="3" id="KW-0732">Signal</keyword>